<protein>
    <recommendedName>
        <fullName evidence="5">Speckle targeted PIP5K1A-regulated poly(A) polymerase</fullName>
        <ecNumber evidence="4">2.7.7.52</ecNumber>
    </recommendedName>
    <alternativeName>
        <fullName evidence="11">RNA-binding motif protein 21</fullName>
    </alternativeName>
    <alternativeName>
        <fullName evidence="12">U6 snRNA-specific terminal uridylyltransferase 1</fullName>
    </alternativeName>
</protein>
<evidence type="ECO:0000256" key="12">
    <source>
        <dbReference type="ARBA" id="ARBA00033036"/>
    </source>
</evidence>
<keyword evidence="6" id="KW-0963">Cytoplasm</keyword>
<evidence type="ECO:0000256" key="8">
    <source>
        <dbReference type="ARBA" id="ARBA00022695"/>
    </source>
</evidence>
<organism evidence="17 18">
    <name type="scientific">Seminavis robusta</name>
    <dbReference type="NCBI Taxonomy" id="568900"/>
    <lineage>
        <taxon>Eukaryota</taxon>
        <taxon>Sar</taxon>
        <taxon>Stramenopiles</taxon>
        <taxon>Ochrophyta</taxon>
        <taxon>Bacillariophyta</taxon>
        <taxon>Bacillariophyceae</taxon>
        <taxon>Bacillariophycidae</taxon>
        <taxon>Naviculales</taxon>
        <taxon>Naviculaceae</taxon>
        <taxon>Seminavis</taxon>
    </lineage>
</organism>
<keyword evidence="7" id="KW-0808">Transferase</keyword>
<feature type="region of interest" description="Disordered" evidence="15">
    <location>
        <begin position="908"/>
        <end position="990"/>
    </location>
</feature>
<dbReference type="Gene3D" id="3.30.70.330">
    <property type="match status" value="1"/>
</dbReference>
<dbReference type="InterPro" id="IPR054708">
    <property type="entry name" value="MTPAP-like_central"/>
</dbReference>
<dbReference type="InterPro" id="IPR043519">
    <property type="entry name" value="NT_sf"/>
</dbReference>
<evidence type="ECO:0000256" key="3">
    <source>
        <dbReference type="ARBA" id="ARBA00004496"/>
    </source>
</evidence>
<dbReference type="Pfam" id="PF22600">
    <property type="entry name" value="MTPAP-like_central"/>
    <property type="match status" value="1"/>
</dbReference>
<evidence type="ECO:0000256" key="9">
    <source>
        <dbReference type="ARBA" id="ARBA00022723"/>
    </source>
</evidence>
<feature type="region of interest" description="Disordered" evidence="15">
    <location>
        <begin position="172"/>
        <end position="247"/>
    </location>
</feature>
<evidence type="ECO:0000256" key="11">
    <source>
        <dbReference type="ARBA" id="ARBA00030790"/>
    </source>
</evidence>
<comment type="cofactor">
    <cofactor evidence="2">
        <name>Mg(2+)</name>
        <dbReference type="ChEBI" id="CHEBI:18420"/>
    </cofactor>
</comment>
<dbReference type="InterPro" id="IPR000504">
    <property type="entry name" value="RRM_dom"/>
</dbReference>
<dbReference type="InterPro" id="IPR035979">
    <property type="entry name" value="RBD_domain_sf"/>
</dbReference>
<evidence type="ECO:0000256" key="10">
    <source>
        <dbReference type="ARBA" id="ARBA00022842"/>
    </source>
</evidence>
<evidence type="ECO:0000256" key="4">
    <source>
        <dbReference type="ARBA" id="ARBA00012472"/>
    </source>
</evidence>
<keyword evidence="8 17" id="KW-0548">Nucleotidyltransferase</keyword>
<dbReference type="OrthoDB" id="48241at2759"/>
<name>A0A9N8DYE2_9STRA</name>
<sequence length="990" mass="112030">MVMEESNPYERIEVRDDGFLWLVNYTEEDGGEEEHQQPLVLHAVASLLRQLKEPWHDSVQFTTTDPEAEEEEEEEENPPEEEEEELDDEEKEKGANEEEPKEKDTADDDKDDDGENDDEWAHLERTLNLRDRIMRALEHVRLYKHDNRKGKKSNGLARIESKVIALHHQRERLMQQKQQQQQQQDRDKATNDADKKLETTDADKTTQGETEAGFQVVPGKSGIKKDNNQQDDDASESSASQASLHPHVRTVRTINSIRALVPVLLRIISHPQRNNKEIKVGPKKLKLTAAGKGGKWFVLGGHVFDTATKKNWNSMHSQLQELMQLFLPTRVATEMFSNPLDDNYWDQNFWNKEWLAHAWVVSSQETTTTPSPIDIIIAALAQPDSTMELDESTRKQIAKSCRDCDDKLWPNFAGAAKEDDDDLAKQYEKAVENLHHRLGFILERDFPGARLSVYGSCLSNLTLEASDVDLSLYLPQAARAKKSFQNGFWPAEKYEKEMSKLVREVFRRLVRRKIEFQEMVPVTRARVPVVKGSYLKANNPYTPHGELHFDICFLNDIAVANSNLLREYSLMHESVRQLMIAVKAWAKEHNICSAQDNCLSSYAWMNMVVFYLQCIDFVPNLQCQTLAARVGIQRSTDNYWHNVNDLDTFYLTFEQAKLGWKRPEHFDEYPVSNVALLYGFFHFYACSFSRQFSMVSIKRGKDDIRPKTSFRKCSPFFVIEDPFETFASHCPHDLGIPVHESQCRRILSIIAMTEEHLGKIVGNNGGVSEGPLWPAKVPAKSKNKNGEAADGGGRNRKGKGGGGEGRQKGKHGKQPPQNQQNQAADTGGGGNEPKRSPDCTLKITKINRNVKESDLRVLFSPFASQTNSRVVSITVTTHGLAYVDFDSADPVIKALEQHSKEPFCLEGHALSVSQKPGKRAKKKNQKGKGSQNKQGNSHQEPGQSPKEVNEGEAEGAASESHNSNSRSNPRKNRGIRGRGGNKNQRGVEKS</sequence>
<dbReference type="Pfam" id="PF03828">
    <property type="entry name" value="PAP_assoc"/>
    <property type="match status" value="1"/>
</dbReference>
<dbReference type="PANTHER" id="PTHR12271">
    <property type="entry name" value="POLY A POLYMERASE CID PAP -RELATED"/>
    <property type="match status" value="1"/>
</dbReference>
<reference evidence="17" key="1">
    <citation type="submission" date="2020-06" db="EMBL/GenBank/DDBJ databases">
        <authorList>
            <consortium name="Plant Systems Biology data submission"/>
        </authorList>
    </citation>
    <scope>NUCLEOTIDE SEQUENCE</scope>
    <source>
        <strain evidence="17">D6</strain>
    </source>
</reference>
<dbReference type="GO" id="GO:0046872">
    <property type="term" value="F:metal ion binding"/>
    <property type="evidence" value="ECO:0007669"/>
    <property type="project" value="UniProtKB-KW"/>
</dbReference>
<keyword evidence="10" id="KW-0460">Magnesium</keyword>
<feature type="compositionally biased region" description="Acidic residues" evidence="15">
    <location>
        <begin position="105"/>
        <end position="117"/>
    </location>
</feature>
<comment type="cofactor">
    <cofactor evidence="1">
        <name>Mn(2+)</name>
        <dbReference type="ChEBI" id="CHEBI:29035"/>
    </cofactor>
</comment>
<keyword evidence="9" id="KW-0479">Metal-binding</keyword>
<dbReference type="CDD" id="cd00590">
    <property type="entry name" value="RRM_SF"/>
    <property type="match status" value="1"/>
</dbReference>
<evidence type="ECO:0000259" key="16">
    <source>
        <dbReference type="PROSITE" id="PS50102"/>
    </source>
</evidence>
<dbReference type="InterPro" id="IPR002058">
    <property type="entry name" value="PAP_assoc"/>
</dbReference>
<evidence type="ECO:0000256" key="15">
    <source>
        <dbReference type="SAM" id="MobiDB-lite"/>
    </source>
</evidence>
<comment type="catalytic activity">
    <reaction evidence="13">
        <text>RNA(n) + UTP = RNA(n)-3'-uridine ribonucleotide + diphosphate</text>
        <dbReference type="Rhea" id="RHEA:14785"/>
        <dbReference type="Rhea" id="RHEA-COMP:14527"/>
        <dbReference type="Rhea" id="RHEA-COMP:17348"/>
        <dbReference type="ChEBI" id="CHEBI:33019"/>
        <dbReference type="ChEBI" id="CHEBI:46398"/>
        <dbReference type="ChEBI" id="CHEBI:140395"/>
        <dbReference type="ChEBI" id="CHEBI:173116"/>
        <dbReference type="EC" id="2.7.7.52"/>
    </reaction>
</comment>
<feature type="region of interest" description="Disordered" evidence="15">
    <location>
        <begin position="55"/>
        <end position="117"/>
    </location>
</feature>
<dbReference type="GO" id="GO:0031123">
    <property type="term" value="P:RNA 3'-end processing"/>
    <property type="evidence" value="ECO:0007669"/>
    <property type="project" value="TreeGrafter"/>
</dbReference>
<feature type="compositionally biased region" description="Low complexity" evidence="15">
    <location>
        <begin position="927"/>
        <end position="936"/>
    </location>
</feature>
<evidence type="ECO:0000256" key="2">
    <source>
        <dbReference type="ARBA" id="ARBA00001946"/>
    </source>
</evidence>
<proteinExistence type="predicted"/>
<evidence type="ECO:0000256" key="6">
    <source>
        <dbReference type="ARBA" id="ARBA00022490"/>
    </source>
</evidence>
<dbReference type="EC" id="2.7.7.52" evidence="4"/>
<feature type="compositionally biased region" description="Basic residues" evidence="15">
    <location>
        <begin position="916"/>
        <end position="926"/>
    </location>
</feature>
<dbReference type="InterPro" id="IPR012677">
    <property type="entry name" value="Nucleotide-bd_a/b_plait_sf"/>
</dbReference>
<keyword evidence="14" id="KW-0694">RNA-binding</keyword>
<feature type="compositionally biased region" description="Acidic residues" evidence="15">
    <location>
        <begin position="66"/>
        <end position="90"/>
    </location>
</feature>
<feature type="domain" description="RRM" evidence="16">
    <location>
        <begin position="839"/>
        <end position="917"/>
    </location>
</feature>
<dbReference type="AlphaFoldDB" id="A0A9N8DYE2"/>
<dbReference type="Gene3D" id="3.30.460.10">
    <property type="entry name" value="Beta Polymerase, domain 2"/>
    <property type="match status" value="1"/>
</dbReference>
<feature type="compositionally biased region" description="Low complexity" evidence="15">
    <location>
        <begin position="954"/>
        <end position="967"/>
    </location>
</feature>
<comment type="caution">
    <text evidence="17">The sequence shown here is derived from an EMBL/GenBank/DDBJ whole genome shotgun (WGS) entry which is preliminary data.</text>
</comment>
<gene>
    <name evidence="17" type="ORF">SEMRO_450_G145590.1</name>
</gene>
<keyword evidence="18" id="KW-1185">Reference proteome</keyword>
<dbReference type="GO" id="GO:0003723">
    <property type="term" value="F:RNA binding"/>
    <property type="evidence" value="ECO:0007669"/>
    <property type="project" value="UniProtKB-UniRule"/>
</dbReference>
<dbReference type="GO" id="GO:0050265">
    <property type="term" value="F:RNA uridylyltransferase activity"/>
    <property type="evidence" value="ECO:0007669"/>
    <property type="project" value="UniProtKB-EC"/>
</dbReference>
<feature type="region of interest" description="Disordered" evidence="15">
    <location>
        <begin position="764"/>
        <end position="839"/>
    </location>
</feature>
<dbReference type="GO" id="GO:0005737">
    <property type="term" value="C:cytoplasm"/>
    <property type="evidence" value="ECO:0007669"/>
    <property type="project" value="UniProtKB-SubCell"/>
</dbReference>
<feature type="compositionally biased region" description="Basic and acidic residues" evidence="15">
    <location>
        <begin position="184"/>
        <end position="206"/>
    </location>
</feature>
<evidence type="ECO:0000256" key="14">
    <source>
        <dbReference type="PROSITE-ProRule" id="PRU00176"/>
    </source>
</evidence>
<dbReference type="Pfam" id="PF00076">
    <property type="entry name" value="RRM_1"/>
    <property type="match status" value="1"/>
</dbReference>
<evidence type="ECO:0000256" key="13">
    <source>
        <dbReference type="ARBA" id="ARBA00049105"/>
    </source>
</evidence>
<dbReference type="SUPFAM" id="SSF81631">
    <property type="entry name" value="PAP/OAS1 substrate-binding domain"/>
    <property type="match status" value="1"/>
</dbReference>
<evidence type="ECO:0000313" key="18">
    <source>
        <dbReference type="Proteomes" id="UP001153069"/>
    </source>
</evidence>
<evidence type="ECO:0000256" key="7">
    <source>
        <dbReference type="ARBA" id="ARBA00022679"/>
    </source>
</evidence>
<evidence type="ECO:0000313" key="17">
    <source>
        <dbReference type="EMBL" id="CAB9510744.1"/>
    </source>
</evidence>
<dbReference type="PROSITE" id="PS50102">
    <property type="entry name" value="RRM"/>
    <property type="match status" value="1"/>
</dbReference>
<evidence type="ECO:0000256" key="1">
    <source>
        <dbReference type="ARBA" id="ARBA00001936"/>
    </source>
</evidence>
<feature type="compositionally biased region" description="Low complexity" evidence="15">
    <location>
        <begin position="814"/>
        <end position="824"/>
    </location>
</feature>
<accession>A0A9N8DYE2</accession>
<dbReference type="Gene3D" id="1.10.1410.10">
    <property type="match status" value="1"/>
</dbReference>
<dbReference type="SUPFAM" id="SSF54928">
    <property type="entry name" value="RNA-binding domain, RBD"/>
    <property type="match status" value="1"/>
</dbReference>
<dbReference type="SMART" id="SM00360">
    <property type="entry name" value="RRM"/>
    <property type="match status" value="1"/>
</dbReference>
<dbReference type="CDD" id="cd05402">
    <property type="entry name" value="NT_PAP_TUTase"/>
    <property type="match status" value="1"/>
</dbReference>
<comment type="subcellular location">
    <subcellularLocation>
        <location evidence="3">Cytoplasm</location>
    </subcellularLocation>
</comment>
<evidence type="ECO:0000256" key="5">
    <source>
        <dbReference type="ARBA" id="ARBA00021679"/>
    </source>
</evidence>
<feature type="compositionally biased region" description="Basic and acidic residues" evidence="15">
    <location>
        <begin position="91"/>
        <end position="104"/>
    </location>
</feature>
<dbReference type="PANTHER" id="PTHR12271:SF40">
    <property type="entry name" value="POLY(A) RNA POLYMERASE GLD2"/>
    <property type="match status" value="1"/>
</dbReference>
<dbReference type="Proteomes" id="UP001153069">
    <property type="component" value="Unassembled WGS sequence"/>
</dbReference>
<dbReference type="EMBL" id="CAICTM010000449">
    <property type="protein sequence ID" value="CAB9510744.1"/>
    <property type="molecule type" value="Genomic_DNA"/>
</dbReference>
<dbReference type="SUPFAM" id="SSF81301">
    <property type="entry name" value="Nucleotidyltransferase"/>
    <property type="match status" value="1"/>
</dbReference>